<evidence type="ECO:0000256" key="7">
    <source>
        <dbReference type="RuleBase" id="RU363032"/>
    </source>
</evidence>
<dbReference type="PANTHER" id="PTHR30151:SF39">
    <property type="entry name" value="ABC TRANSPORTER PERMEASE PROTEIN"/>
    <property type="match status" value="1"/>
</dbReference>
<reference evidence="9 10" key="1">
    <citation type="submission" date="2019-10" db="EMBL/GenBank/DDBJ databases">
        <title>Whole genome shotgun sequence of Acrocarpospora corrugata NBRC 13972.</title>
        <authorList>
            <person name="Ichikawa N."/>
            <person name="Kimura A."/>
            <person name="Kitahashi Y."/>
            <person name="Komaki H."/>
            <person name="Oguchi A."/>
        </authorList>
    </citation>
    <scope>NUCLEOTIDE SEQUENCE [LARGE SCALE GENOMIC DNA]</scope>
    <source>
        <strain evidence="9 10">NBRC 13972</strain>
    </source>
</reference>
<feature type="transmembrane region" description="Helical" evidence="7">
    <location>
        <begin position="75"/>
        <end position="96"/>
    </location>
</feature>
<dbReference type="FunFam" id="1.10.3720.10:FF:000003">
    <property type="entry name" value="Aliphatic sulfonate ABC transporter permease"/>
    <property type="match status" value="1"/>
</dbReference>
<dbReference type="RefSeq" id="WP_155337156.1">
    <property type="nucleotide sequence ID" value="NZ_BAAABN010000047.1"/>
</dbReference>
<evidence type="ECO:0000256" key="3">
    <source>
        <dbReference type="ARBA" id="ARBA00022475"/>
    </source>
</evidence>
<evidence type="ECO:0000256" key="6">
    <source>
        <dbReference type="ARBA" id="ARBA00023136"/>
    </source>
</evidence>
<proteinExistence type="inferred from homology"/>
<dbReference type="CDD" id="cd06261">
    <property type="entry name" value="TM_PBP2"/>
    <property type="match status" value="1"/>
</dbReference>
<feature type="transmembrane region" description="Helical" evidence="7">
    <location>
        <begin position="174"/>
        <end position="193"/>
    </location>
</feature>
<dbReference type="OrthoDB" id="7274389at2"/>
<evidence type="ECO:0000256" key="1">
    <source>
        <dbReference type="ARBA" id="ARBA00004651"/>
    </source>
</evidence>
<keyword evidence="3" id="KW-1003">Cell membrane</keyword>
<dbReference type="GO" id="GO:0010438">
    <property type="term" value="P:cellular response to sulfur starvation"/>
    <property type="evidence" value="ECO:0007669"/>
    <property type="project" value="TreeGrafter"/>
</dbReference>
<feature type="transmembrane region" description="Helical" evidence="7">
    <location>
        <begin position="134"/>
        <end position="154"/>
    </location>
</feature>
<name>A0A5M3W138_9ACTN</name>
<dbReference type="Proteomes" id="UP000334990">
    <property type="component" value="Unassembled WGS sequence"/>
</dbReference>
<dbReference type="Gene3D" id="1.10.3720.10">
    <property type="entry name" value="MetI-like"/>
    <property type="match status" value="1"/>
</dbReference>
<keyword evidence="5 7" id="KW-1133">Transmembrane helix</keyword>
<comment type="similarity">
    <text evidence="7">Belongs to the binding-protein-dependent transport system permease family.</text>
</comment>
<dbReference type="PANTHER" id="PTHR30151">
    <property type="entry name" value="ALKANE SULFONATE ABC TRANSPORTER-RELATED, MEMBRANE SUBUNIT"/>
    <property type="match status" value="1"/>
</dbReference>
<organism evidence="9 10">
    <name type="scientific">Acrocarpospora corrugata</name>
    <dbReference type="NCBI Taxonomy" id="35763"/>
    <lineage>
        <taxon>Bacteria</taxon>
        <taxon>Bacillati</taxon>
        <taxon>Actinomycetota</taxon>
        <taxon>Actinomycetes</taxon>
        <taxon>Streptosporangiales</taxon>
        <taxon>Streptosporangiaceae</taxon>
        <taxon>Acrocarpospora</taxon>
    </lineage>
</organism>
<dbReference type="InterPro" id="IPR000515">
    <property type="entry name" value="MetI-like"/>
</dbReference>
<dbReference type="AlphaFoldDB" id="A0A5M3W138"/>
<dbReference type="InterPro" id="IPR035906">
    <property type="entry name" value="MetI-like_sf"/>
</dbReference>
<evidence type="ECO:0000313" key="9">
    <source>
        <dbReference type="EMBL" id="GES00831.1"/>
    </source>
</evidence>
<gene>
    <name evidence="9" type="ORF">Acor_28950</name>
</gene>
<dbReference type="EMBL" id="BLAD01000047">
    <property type="protein sequence ID" value="GES00831.1"/>
    <property type="molecule type" value="Genomic_DNA"/>
</dbReference>
<evidence type="ECO:0000259" key="8">
    <source>
        <dbReference type="PROSITE" id="PS50928"/>
    </source>
</evidence>
<sequence length="260" mass="26480">MTSPAKATRSGPGLRAAVAALALPVLLLAAWQVLASTGAYSSAQLPPPLSVLEALGQLAGDGTLWQHVAISLQRVVIGFAAGSGLGFALGALVGLSAAVRALVAPSVAALRAVPSLAWVPLLVLWLGIGEGPKITLVAIGSFFPVYTTVSAALAHADPHLVEVGRAYGLRGGSLLGRIMLPSVAPAVFSGLRLGLAQGWLFLVAAELIASSMGLGFLLTDSQNTGRTDILLLAILLLAALGKACDVLLGLVERRVLRTHT</sequence>
<evidence type="ECO:0000256" key="2">
    <source>
        <dbReference type="ARBA" id="ARBA00022448"/>
    </source>
</evidence>
<dbReference type="GO" id="GO:0042918">
    <property type="term" value="P:alkanesulfonate transmembrane transport"/>
    <property type="evidence" value="ECO:0007669"/>
    <property type="project" value="UniProtKB-ARBA"/>
</dbReference>
<evidence type="ECO:0000256" key="5">
    <source>
        <dbReference type="ARBA" id="ARBA00022989"/>
    </source>
</evidence>
<dbReference type="SUPFAM" id="SSF161098">
    <property type="entry name" value="MetI-like"/>
    <property type="match status" value="1"/>
</dbReference>
<dbReference type="Pfam" id="PF00528">
    <property type="entry name" value="BPD_transp_1"/>
    <property type="match status" value="1"/>
</dbReference>
<feature type="transmembrane region" description="Helical" evidence="7">
    <location>
        <begin position="108"/>
        <end position="128"/>
    </location>
</feature>
<accession>A0A5M3W138</accession>
<keyword evidence="6 7" id="KW-0472">Membrane</keyword>
<evidence type="ECO:0000313" key="10">
    <source>
        <dbReference type="Proteomes" id="UP000334990"/>
    </source>
</evidence>
<evidence type="ECO:0000256" key="4">
    <source>
        <dbReference type="ARBA" id="ARBA00022692"/>
    </source>
</evidence>
<keyword evidence="2 7" id="KW-0813">Transport</keyword>
<keyword evidence="10" id="KW-1185">Reference proteome</keyword>
<protein>
    <submittedName>
        <fullName evidence="9">ABC transporter permease</fullName>
    </submittedName>
</protein>
<keyword evidence="4 7" id="KW-0812">Transmembrane</keyword>
<dbReference type="PROSITE" id="PS50928">
    <property type="entry name" value="ABC_TM1"/>
    <property type="match status" value="1"/>
</dbReference>
<comment type="caution">
    <text evidence="9">The sequence shown here is derived from an EMBL/GenBank/DDBJ whole genome shotgun (WGS) entry which is preliminary data.</text>
</comment>
<feature type="transmembrane region" description="Helical" evidence="7">
    <location>
        <begin position="230"/>
        <end position="251"/>
    </location>
</feature>
<dbReference type="GO" id="GO:0005886">
    <property type="term" value="C:plasma membrane"/>
    <property type="evidence" value="ECO:0007669"/>
    <property type="project" value="UniProtKB-SubCell"/>
</dbReference>
<feature type="transmembrane region" description="Helical" evidence="7">
    <location>
        <begin position="199"/>
        <end position="218"/>
    </location>
</feature>
<comment type="subcellular location">
    <subcellularLocation>
        <location evidence="1 7">Cell membrane</location>
        <topology evidence="1 7">Multi-pass membrane protein</topology>
    </subcellularLocation>
</comment>
<feature type="domain" description="ABC transmembrane type-1" evidence="8">
    <location>
        <begin position="64"/>
        <end position="248"/>
    </location>
</feature>